<keyword evidence="1" id="KW-0175">Coiled coil</keyword>
<evidence type="ECO:0000256" key="2">
    <source>
        <dbReference type="SAM" id="MobiDB-lite"/>
    </source>
</evidence>
<evidence type="ECO:0000256" key="1">
    <source>
        <dbReference type="SAM" id="Coils"/>
    </source>
</evidence>
<comment type="caution">
    <text evidence="3">The sequence shown here is derived from an EMBL/GenBank/DDBJ whole genome shotgun (WGS) entry which is preliminary data.</text>
</comment>
<proteinExistence type="predicted"/>
<feature type="non-terminal residue" evidence="3">
    <location>
        <position position="1"/>
    </location>
</feature>
<reference evidence="3" key="1">
    <citation type="journal article" date="2019" name="Sci. Rep.">
        <title>Draft genome of Tanacetum cinerariifolium, the natural source of mosquito coil.</title>
        <authorList>
            <person name="Yamashiro T."/>
            <person name="Shiraishi A."/>
            <person name="Satake H."/>
            <person name="Nakayama K."/>
        </authorList>
    </citation>
    <scope>NUCLEOTIDE SEQUENCE</scope>
</reference>
<organism evidence="3">
    <name type="scientific">Tanacetum cinerariifolium</name>
    <name type="common">Dalmatian daisy</name>
    <name type="synonym">Chrysanthemum cinerariifolium</name>
    <dbReference type="NCBI Taxonomy" id="118510"/>
    <lineage>
        <taxon>Eukaryota</taxon>
        <taxon>Viridiplantae</taxon>
        <taxon>Streptophyta</taxon>
        <taxon>Embryophyta</taxon>
        <taxon>Tracheophyta</taxon>
        <taxon>Spermatophyta</taxon>
        <taxon>Magnoliopsida</taxon>
        <taxon>eudicotyledons</taxon>
        <taxon>Gunneridae</taxon>
        <taxon>Pentapetalae</taxon>
        <taxon>asterids</taxon>
        <taxon>campanulids</taxon>
        <taxon>Asterales</taxon>
        <taxon>Asteraceae</taxon>
        <taxon>Asteroideae</taxon>
        <taxon>Anthemideae</taxon>
        <taxon>Anthemidinae</taxon>
        <taxon>Tanacetum</taxon>
    </lineage>
</organism>
<dbReference type="EMBL" id="BKCJ010293001">
    <property type="protein sequence ID" value="GEZ55302.1"/>
    <property type="molecule type" value="Genomic_DNA"/>
</dbReference>
<sequence length="473" mass="53163">VEARLVEFKTQEIKFCEKIRGLEFDVKNKNTKIERITNELQQIKKEKEVLFLPPAQVYSPPKKDISFTRLPEFANDTITDYSRPSPSIEILVYCKDRNTYEGTKILATIDGKPRTIFESSIRRNLKLNDEEGISSLPDAELFKNLAQMGPKSTYFNEFSNNIATAVGEGSGTLTKPYHTPSLEAQQSPHHDLSSSLHPSETTEIIPTSIPTEIPTLRQYSRRATRITQSKALPTAAYEHASLLKDDSQGEAFPTFSGLEAGQDRENIIKTSALPHDSTPRVTSLDAAEGNLEISNLKARIKILKDKDKGSAELFGDDAPIKGRSLETGEEPGVERSTKRGILTVSLVPTSSGLVPTVSAIFTTASVVTPYSRRKEEELQMLIDGLDRNNEVIAKHIQEYEQSAAELTIGKKIDLINELVKYQDHHSKILKYQAQQSKLLFKKQQREFYMSVLRSHSGWKTKHFKGITLEEIKE</sequence>
<gene>
    <name evidence="3" type="ORF">Tci_527275</name>
</gene>
<name>A0A699IJI6_TANCI</name>
<feature type="coiled-coil region" evidence="1">
    <location>
        <begin position="19"/>
        <end position="46"/>
    </location>
</feature>
<protein>
    <submittedName>
        <fullName evidence="3">Uncharacterized protein</fullName>
    </submittedName>
</protein>
<dbReference type="AlphaFoldDB" id="A0A699IJI6"/>
<feature type="region of interest" description="Disordered" evidence="2">
    <location>
        <begin position="171"/>
        <end position="202"/>
    </location>
</feature>
<accession>A0A699IJI6</accession>
<evidence type="ECO:0000313" key="3">
    <source>
        <dbReference type="EMBL" id="GEZ55302.1"/>
    </source>
</evidence>
<feature type="compositionally biased region" description="Low complexity" evidence="2">
    <location>
        <begin position="193"/>
        <end position="202"/>
    </location>
</feature>